<proteinExistence type="predicted"/>
<dbReference type="OrthoDB" id="2620156at2"/>
<gene>
    <name evidence="1" type="ORF">DFP98_1493</name>
</gene>
<accession>A0A3D9HY53</accession>
<organism evidence="1 2">
    <name type="scientific">Cohnella phaseoli</name>
    <dbReference type="NCBI Taxonomy" id="456490"/>
    <lineage>
        <taxon>Bacteria</taxon>
        <taxon>Bacillati</taxon>
        <taxon>Bacillota</taxon>
        <taxon>Bacilli</taxon>
        <taxon>Bacillales</taxon>
        <taxon>Paenibacillaceae</taxon>
        <taxon>Cohnella</taxon>
    </lineage>
</organism>
<dbReference type="EMBL" id="QRDZ01000049">
    <property type="protein sequence ID" value="RED54438.1"/>
    <property type="molecule type" value="Genomic_DNA"/>
</dbReference>
<dbReference type="Proteomes" id="UP000256977">
    <property type="component" value="Unassembled WGS sequence"/>
</dbReference>
<protein>
    <submittedName>
        <fullName evidence="1">Uncharacterized protein</fullName>
    </submittedName>
</protein>
<sequence>MDGFACSLVTIQYEDNTIMVGGGSSEFIVTVETRAAIRNLIGTLGEDDDFVEITVGGQACEYPRMYIVSLKLVESALLQLLTNASVELEWETIEK</sequence>
<evidence type="ECO:0000313" key="2">
    <source>
        <dbReference type="Proteomes" id="UP000256977"/>
    </source>
</evidence>
<dbReference type="RefSeq" id="WP_116065465.1">
    <property type="nucleotide sequence ID" value="NZ_QRDZ01000049.1"/>
</dbReference>
<name>A0A3D9HY53_9BACL</name>
<reference evidence="1 2" key="1">
    <citation type="submission" date="2018-07" db="EMBL/GenBank/DDBJ databases">
        <title>Genomic Encyclopedia of Type Strains, Phase III (KMG-III): the genomes of soil and plant-associated and newly described type strains.</title>
        <authorList>
            <person name="Whitman W."/>
        </authorList>
    </citation>
    <scope>NUCLEOTIDE SEQUENCE [LARGE SCALE GENOMIC DNA]</scope>
    <source>
        <strain evidence="1 2">CECT 7287</strain>
    </source>
</reference>
<dbReference type="AlphaFoldDB" id="A0A3D9HY53"/>
<keyword evidence="2" id="KW-1185">Reference proteome</keyword>
<evidence type="ECO:0000313" key="1">
    <source>
        <dbReference type="EMBL" id="RED54438.1"/>
    </source>
</evidence>
<comment type="caution">
    <text evidence="1">The sequence shown here is derived from an EMBL/GenBank/DDBJ whole genome shotgun (WGS) entry which is preliminary data.</text>
</comment>